<sequence>MSEPNHHDNNGEKIIPLYEEKLRVERSRRKVSEIVIRKEIETDIVEVPLYREKLIVERVADGTTRLAEIAIGETRLTGDTGEARSIVTAEFTDLHLAAEALKSFARQERSGAPRVRVQLLFENESDRALYGAFLERWTKH</sequence>
<dbReference type="RefSeq" id="WP_332867421.1">
    <property type="nucleotide sequence ID" value="NZ_JBAFSM010000066.1"/>
</dbReference>
<accession>A0AAW9QQA3</accession>
<feature type="domain" description="DUF2382" evidence="1">
    <location>
        <begin position="15"/>
        <end position="63"/>
    </location>
</feature>
<dbReference type="InterPro" id="IPR019060">
    <property type="entry name" value="DUF2382"/>
</dbReference>
<dbReference type="Pfam" id="PF09557">
    <property type="entry name" value="DUF2382"/>
    <property type="match status" value="1"/>
</dbReference>
<protein>
    <submittedName>
        <fullName evidence="2">DUF2382 domain-containing protein</fullName>
    </submittedName>
</protein>
<organism evidence="2 3">
    <name type="scientific">Pannus brasiliensis CCIBt3594</name>
    <dbReference type="NCBI Taxonomy" id="1427578"/>
    <lineage>
        <taxon>Bacteria</taxon>
        <taxon>Bacillati</taxon>
        <taxon>Cyanobacteriota</taxon>
        <taxon>Cyanophyceae</taxon>
        <taxon>Oscillatoriophycideae</taxon>
        <taxon>Chroococcales</taxon>
        <taxon>Microcystaceae</taxon>
        <taxon>Pannus</taxon>
    </lineage>
</organism>
<keyword evidence="3" id="KW-1185">Reference proteome</keyword>
<proteinExistence type="predicted"/>
<dbReference type="EMBL" id="JBAFSM010000066">
    <property type="protein sequence ID" value="MEG3439950.1"/>
    <property type="molecule type" value="Genomic_DNA"/>
</dbReference>
<comment type="caution">
    <text evidence="2">The sequence shown here is derived from an EMBL/GenBank/DDBJ whole genome shotgun (WGS) entry which is preliminary data.</text>
</comment>
<dbReference type="Proteomes" id="UP001328733">
    <property type="component" value="Unassembled WGS sequence"/>
</dbReference>
<evidence type="ECO:0000313" key="3">
    <source>
        <dbReference type="Proteomes" id="UP001328733"/>
    </source>
</evidence>
<evidence type="ECO:0000313" key="2">
    <source>
        <dbReference type="EMBL" id="MEG3439950.1"/>
    </source>
</evidence>
<gene>
    <name evidence="2" type="ORF">V0288_22675</name>
</gene>
<name>A0AAW9QQA3_9CHRO</name>
<evidence type="ECO:0000259" key="1">
    <source>
        <dbReference type="Pfam" id="PF09557"/>
    </source>
</evidence>
<dbReference type="AlphaFoldDB" id="A0AAW9QQA3"/>
<reference evidence="2 3" key="1">
    <citation type="submission" date="2024-01" db="EMBL/GenBank/DDBJ databases">
        <title>Genomic insights into the taxonomy and metabolism of the cyanobacterium Pannus brasiliensis CCIBt3594.</title>
        <authorList>
            <person name="Machado M."/>
            <person name="Botero N.B."/>
            <person name="Andreote A.P.D."/>
            <person name="Feitosa A.M.T."/>
            <person name="Popin R."/>
            <person name="Sivonen K."/>
            <person name="Fiore M.F."/>
        </authorList>
    </citation>
    <scope>NUCLEOTIDE SEQUENCE [LARGE SCALE GENOMIC DNA]</scope>
    <source>
        <strain evidence="2 3">CCIBt3594</strain>
    </source>
</reference>